<dbReference type="InterPro" id="IPR013332">
    <property type="entry name" value="KPR_N"/>
</dbReference>
<gene>
    <name evidence="7" type="ORF">IWQ60_011425</name>
</gene>
<evidence type="ECO:0000256" key="4">
    <source>
        <dbReference type="RuleBase" id="RU362068"/>
    </source>
</evidence>
<feature type="domain" description="Ketopantoate reductase C-terminal" evidence="6">
    <location>
        <begin position="185"/>
        <end position="312"/>
    </location>
</feature>
<dbReference type="EMBL" id="JANBPT010001286">
    <property type="protein sequence ID" value="KAJ1908979.1"/>
    <property type="molecule type" value="Genomic_DNA"/>
</dbReference>
<dbReference type="InterPro" id="IPR003710">
    <property type="entry name" value="ApbA"/>
</dbReference>
<evidence type="ECO:0000259" key="6">
    <source>
        <dbReference type="Pfam" id="PF08546"/>
    </source>
</evidence>
<feature type="non-terminal residue" evidence="7">
    <location>
        <position position="1"/>
    </location>
</feature>
<reference evidence="7" key="1">
    <citation type="submission" date="2022-07" db="EMBL/GenBank/DDBJ databases">
        <title>Phylogenomic reconstructions and comparative analyses of Kickxellomycotina fungi.</title>
        <authorList>
            <person name="Reynolds N.K."/>
            <person name="Stajich J.E."/>
            <person name="Barry K."/>
            <person name="Grigoriev I.V."/>
            <person name="Crous P."/>
            <person name="Smith M.E."/>
        </authorList>
    </citation>
    <scope>NUCLEOTIDE SEQUENCE</scope>
    <source>
        <strain evidence="7">RSA 861</strain>
    </source>
</reference>
<protein>
    <recommendedName>
        <fullName evidence="4">2-dehydropantoate 2-reductase</fullName>
        <ecNumber evidence="4">1.1.1.169</ecNumber>
    </recommendedName>
    <alternativeName>
        <fullName evidence="4">Ketopantoate reductase</fullName>
    </alternativeName>
</protein>
<dbReference type="InterPro" id="IPR013328">
    <property type="entry name" value="6PGD_dom2"/>
</dbReference>
<dbReference type="InterPro" id="IPR008927">
    <property type="entry name" value="6-PGluconate_DH-like_C_sf"/>
</dbReference>
<evidence type="ECO:0000313" key="7">
    <source>
        <dbReference type="EMBL" id="KAJ1908979.1"/>
    </source>
</evidence>
<keyword evidence="3 4" id="KW-0560">Oxidoreductase</keyword>
<dbReference type="FunFam" id="1.10.1040.10:FF:000017">
    <property type="entry name" value="2-dehydropantoate 2-reductase"/>
    <property type="match status" value="1"/>
</dbReference>
<comment type="similarity">
    <text evidence="1 4">Belongs to the ketopantoate reductase family.</text>
</comment>
<evidence type="ECO:0000256" key="3">
    <source>
        <dbReference type="ARBA" id="ARBA00023002"/>
    </source>
</evidence>
<dbReference type="Gene3D" id="1.10.1040.10">
    <property type="entry name" value="N-(1-d-carboxylethyl)-l-norvaline Dehydrogenase, domain 2"/>
    <property type="match status" value="1"/>
</dbReference>
<comment type="catalytic activity">
    <reaction evidence="4">
        <text>(R)-pantoate + NADP(+) = 2-dehydropantoate + NADPH + H(+)</text>
        <dbReference type="Rhea" id="RHEA:16233"/>
        <dbReference type="ChEBI" id="CHEBI:11561"/>
        <dbReference type="ChEBI" id="CHEBI:15378"/>
        <dbReference type="ChEBI" id="CHEBI:15980"/>
        <dbReference type="ChEBI" id="CHEBI:57783"/>
        <dbReference type="ChEBI" id="CHEBI:58349"/>
        <dbReference type="EC" id="1.1.1.169"/>
    </reaction>
</comment>
<proteinExistence type="inferred from homology"/>
<dbReference type="GO" id="GO:0005737">
    <property type="term" value="C:cytoplasm"/>
    <property type="evidence" value="ECO:0007669"/>
    <property type="project" value="TreeGrafter"/>
</dbReference>
<dbReference type="Pfam" id="PF08546">
    <property type="entry name" value="ApbA_C"/>
    <property type="match status" value="1"/>
</dbReference>
<accession>A0A9W8DLJ9</accession>
<dbReference type="Gene3D" id="3.40.50.720">
    <property type="entry name" value="NAD(P)-binding Rossmann-like Domain"/>
    <property type="match status" value="1"/>
</dbReference>
<dbReference type="SUPFAM" id="SSF48179">
    <property type="entry name" value="6-phosphogluconate dehydrogenase C-terminal domain-like"/>
    <property type="match status" value="1"/>
</dbReference>
<organism evidence="7 8">
    <name type="scientific">Tieghemiomyces parasiticus</name>
    <dbReference type="NCBI Taxonomy" id="78921"/>
    <lineage>
        <taxon>Eukaryota</taxon>
        <taxon>Fungi</taxon>
        <taxon>Fungi incertae sedis</taxon>
        <taxon>Zoopagomycota</taxon>
        <taxon>Kickxellomycotina</taxon>
        <taxon>Dimargaritomycetes</taxon>
        <taxon>Dimargaritales</taxon>
        <taxon>Dimargaritaceae</taxon>
        <taxon>Tieghemiomyces</taxon>
    </lineage>
</organism>
<dbReference type="PANTHER" id="PTHR21708:SF25">
    <property type="entry name" value="PROTEIN PAM1-RELATED"/>
    <property type="match status" value="1"/>
</dbReference>
<evidence type="ECO:0000256" key="2">
    <source>
        <dbReference type="ARBA" id="ARBA00022857"/>
    </source>
</evidence>
<evidence type="ECO:0000259" key="5">
    <source>
        <dbReference type="Pfam" id="PF02558"/>
    </source>
</evidence>
<dbReference type="EC" id="1.1.1.169" evidence="4"/>
<keyword evidence="8" id="KW-1185">Reference proteome</keyword>
<feature type="domain" description="Ketopantoate reductase N-terminal" evidence="5">
    <location>
        <begin position="2"/>
        <end position="140"/>
    </location>
</feature>
<dbReference type="OrthoDB" id="3609at2759"/>
<dbReference type="PANTHER" id="PTHR21708">
    <property type="entry name" value="PROBABLE 2-DEHYDROPANTOATE 2-REDUCTASE"/>
    <property type="match status" value="1"/>
</dbReference>
<name>A0A9W8DLJ9_9FUNG</name>
<keyword evidence="2 4" id="KW-0521">NADP</keyword>
<dbReference type="AlphaFoldDB" id="A0A9W8DLJ9"/>
<dbReference type="GO" id="GO:0008677">
    <property type="term" value="F:2-dehydropantoate 2-reductase activity"/>
    <property type="evidence" value="ECO:0007669"/>
    <property type="project" value="UniProtKB-EC"/>
</dbReference>
<dbReference type="NCBIfam" id="TIGR00745">
    <property type="entry name" value="apbA_panE"/>
    <property type="match status" value="1"/>
</dbReference>
<comment type="function">
    <text evidence="4">Catalyzes the NADPH-dependent reduction of ketopantoate into pantoic acid.</text>
</comment>
<evidence type="ECO:0000313" key="8">
    <source>
        <dbReference type="Proteomes" id="UP001150569"/>
    </source>
</evidence>
<dbReference type="Proteomes" id="UP001150569">
    <property type="component" value="Unassembled WGS sequence"/>
</dbReference>
<evidence type="ECO:0000256" key="1">
    <source>
        <dbReference type="ARBA" id="ARBA00007870"/>
    </source>
</evidence>
<dbReference type="InterPro" id="IPR013752">
    <property type="entry name" value="KPA_reductase"/>
</dbReference>
<sequence>SRLQASGRHHVTTVCRSNYEAIHHNGFKIRSTIFGDHTFHPDCVVRSVEDAAQQDRAYDYVFLCTKAFPSLVNSADVVAPLVSERTGIVAAQNGIGIEDGLLRSFPNNPVFAAALFLMSVQASPGEIVNSGFLRFIIGANPPAQDMPAGESRTAASERFRRDQLVAQALVMDLRLSNVPIDLTDNIQGYRWLKVAWNIAFNPVAVVGGGRETGEILADPYGRQLVLDLLREVWKIGETVTGRPLPPMQEFESPEAVIERTAKRVAYKPSMVQDYLNGRPMELETIVKNPLDLARRFGVPAPHLETIYALIRVVATSGKPED</sequence>
<dbReference type="InterPro" id="IPR051402">
    <property type="entry name" value="KPR-Related"/>
</dbReference>
<dbReference type="Pfam" id="PF02558">
    <property type="entry name" value="ApbA"/>
    <property type="match status" value="1"/>
</dbReference>
<dbReference type="GO" id="GO:0015940">
    <property type="term" value="P:pantothenate biosynthetic process"/>
    <property type="evidence" value="ECO:0007669"/>
    <property type="project" value="InterPro"/>
</dbReference>
<comment type="caution">
    <text evidence="7">The sequence shown here is derived from an EMBL/GenBank/DDBJ whole genome shotgun (WGS) entry which is preliminary data.</text>
</comment>